<dbReference type="EMBL" id="JAVDWE010000014">
    <property type="protein sequence ID" value="MDR7096378.1"/>
    <property type="molecule type" value="Genomic_DNA"/>
</dbReference>
<evidence type="ECO:0000313" key="2">
    <source>
        <dbReference type="Proteomes" id="UP001265550"/>
    </source>
</evidence>
<protein>
    <submittedName>
        <fullName evidence="1">Transposase-like protein</fullName>
    </submittedName>
</protein>
<reference evidence="1 2" key="1">
    <citation type="submission" date="2023-07" db="EMBL/GenBank/DDBJ databases">
        <title>Sorghum-associated microbial communities from plants grown in Nebraska, USA.</title>
        <authorList>
            <person name="Schachtman D."/>
        </authorList>
    </citation>
    <scope>NUCLEOTIDE SEQUENCE [LARGE SCALE GENOMIC DNA]</scope>
    <source>
        <strain evidence="1 2">BE240</strain>
    </source>
</reference>
<evidence type="ECO:0000313" key="1">
    <source>
        <dbReference type="EMBL" id="MDR7096378.1"/>
    </source>
</evidence>
<proteinExistence type="predicted"/>
<organism evidence="1 2">
    <name type="scientific">Hydrogenophaga laconesensis</name>
    <dbReference type="NCBI Taxonomy" id="1805971"/>
    <lineage>
        <taxon>Bacteria</taxon>
        <taxon>Pseudomonadati</taxon>
        <taxon>Pseudomonadota</taxon>
        <taxon>Betaproteobacteria</taxon>
        <taxon>Burkholderiales</taxon>
        <taxon>Comamonadaceae</taxon>
        <taxon>Hydrogenophaga</taxon>
    </lineage>
</organism>
<dbReference type="Proteomes" id="UP001265550">
    <property type="component" value="Unassembled WGS sequence"/>
</dbReference>
<accession>A0ABU1VFW8</accession>
<name>A0ABU1VFW8_9BURK</name>
<gene>
    <name evidence="1" type="ORF">J2X09_004135</name>
</gene>
<sequence>MGFKTFHTARRLITDIETMHMIRKGQMNCPKGSTTSVAQQFYSLTI</sequence>
<comment type="caution">
    <text evidence="1">The sequence shown here is derived from an EMBL/GenBank/DDBJ whole genome shotgun (WGS) entry which is preliminary data.</text>
</comment>
<keyword evidence="2" id="KW-1185">Reference proteome</keyword>